<evidence type="ECO:0000313" key="1">
    <source>
        <dbReference type="EMBL" id="CAD8457626.1"/>
    </source>
</evidence>
<dbReference type="EMBL" id="HBEM01024412">
    <property type="protein sequence ID" value="CAD8457626.1"/>
    <property type="molecule type" value="Transcribed_RNA"/>
</dbReference>
<name>A0A7S0DKB0_9EUKA</name>
<proteinExistence type="predicted"/>
<dbReference type="InterPro" id="IPR012677">
    <property type="entry name" value="Nucleotide-bd_a/b_plait_sf"/>
</dbReference>
<protein>
    <submittedName>
        <fullName evidence="1">Uncharacterized protein</fullName>
    </submittedName>
</protein>
<reference evidence="1" key="1">
    <citation type="submission" date="2021-01" db="EMBL/GenBank/DDBJ databases">
        <authorList>
            <person name="Corre E."/>
            <person name="Pelletier E."/>
            <person name="Niang G."/>
            <person name="Scheremetjew M."/>
            <person name="Finn R."/>
            <person name="Kale V."/>
            <person name="Holt S."/>
            <person name="Cochrane G."/>
            <person name="Meng A."/>
            <person name="Brown T."/>
            <person name="Cohen L."/>
        </authorList>
    </citation>
    <scope>NUCLEOTIDE SEQUENCE</scope>
    <source>
        <strain evidence="1">CCMP2058</strain>
    </source>
</reference>
<dbReference type="GO" id="GO:0003676">
    <property type="term" value="F:nucleic acid binding"/>
    <property type="evidence" value="ECO:0007669"/>
    <property type="project" value="InterPro"/>
</dbReference>
<dbReference type="InterPro" id="IPR035979">
    <property type="entry name" value="RBD_domain_sf"/>
</dbReference>
<dbReference type="SUPFAM" id="SSF54928">
    <property type="entry name" value="RNA-binding domain, RBD"/>
    <property type="match status" value="1"/>
</dbReference>
<sequence length="500" mass="57072">MLTECRKREAVLSRFAWWPGMSSNRLKGAVRARKMNPCQQDEGNYVRLEAYGRGEALRSWFVTKARADEYPFELERMQKAPSASGRESLIFLCRNKMNESLERIVSDEYDHLDPGLIMQAWEAINPEEVRSFLTTLISLVPSQYLARVLELSESLSSGHSTIHDVMKKIPFIKSTFRGSVYERIQRDTDIAVFEKLLGLYISMVNPIDLMSIHRDLFMGRYLSAFPVDKKQSTWQLHQWLKSSDDYRVQAAGRLPTYFQPYHPEADRVRDKTSVDCKVLIRNIDPNLTVYDIMAAFKHLGELDGVEVMKEQMQPSFRRLNFSNYQNLIKGSKKASIDIRMKWFSKVYGWLYFKNAEAAAKASSESIRFFGLSFPPLNSYIKKVRPNQKGVESVFKTKSQDITSAIQTCPASDVTELWVGNLRNATSVVEAECIIAETLAKKSLGGSLKVSHTFRMDDSVISPVGTGVARITFDSHSDANRAYRILNKSRILPATWSTTKT</sequence>
<organism evidence="1">
    <name type="scientific">Amorphochlora amoebiformis</name>
    <dbReference type="NCBI Taxonomy" id="1561963"/>
    <lineage>
        <taxon>Eukaryota</taxon>
        <taxon>Sar</taxon>
        <taxon>Rhizaria</taxon>
        <taxon>Cercozoa</taxon>
        <taxon>Chlorarachniophyceae</taxon>
        <taxon>Amorphochlora</taxon>
    </lineage>
</organism>
<dbReference type="AlphaFoldDB" id="A0A7S0DKB0"/>
<accession>A0A7S0DKB0</accession>
<dbReference type="Gene3D" id="3.30.70.330">
    <property type="match status" value="1"/>
</dbReference>
<gene>
    <name evidence="1" type="ORF">LAMO00422_LOCUS16575</name>
</gene>